<protein>
    <submittedName>
        <fullName evidence="1">Uncharacterized protein</fullName>
    </submittedName>
</protein>
<sequence>MASPVKVLIVEDTQVDAMVLSAMVRKFHCEITMAMNGKESVDLFIEGRKFDIVFCDKDMPIMSGPKAVEKIRAMGESDVKIVGLSANNDAQEVFMSAGADVFVPKPMKFNVLEAMIQEVINKKNNTMV</sequence>
<proteinExistence type="predicted"/>
<organism evidence="1 2">
    <name type="scientific">Avena sativa</name>
    <name type="common">Oat</name>
    <dbReference type="NCBI Taxonomy" id="4498"/>
    <lineage>
        <taxon>Eukaryota</taxon>
        <taxon>Viridiplantae</taxon>
        <taxon>Streptophyta</taxon>
        <taxon>Embryophyta</taxon>
        <taxon>Tracheophyta</taxon>
        <taxon>Spermatophyta</taxon>
        <taxon>Magnoliopsida</taxon>
        <taxon>Liliopsida</taxon>
        <taxon>Poales</taxon>
        <taxon>Poaceae</taxon>
        <taxon>BOP clade</taxon>
        <taxon>Pooideae</taxon>
        <taxon>Poodae</taxon>
        <taxon>Poeae</taxon>
        <taxon>Poeae Chloroplast Group 1 (Aveneae type)</taxon>
        <taxon>Aveninae</taxon>
        <taxon>Avena</taxon>
    </lineage>
</organism>
<accession>A0ACD5YP23</accession>
<dbReference type="EnsemblPlants" id="AVESA.00010b.r2.6AG1042280.1">
    <property type="protein sequence ID" value="AVESA.00010b.r2.6AG1042280.1.CDS"/>
    <property type="gene ID" value="AVESA.00010b.r2.6AG1042280"/>
</dbReference>
<evidence type="ECO:0000313" key="1">
    <source>
        <dbReference type="EnsemblPlants" id="AVESA.00010b.r2.6AG1042280.1.CDS"/>
    </source>
</evidence>
<dbReference type="Proteomes" id="UP001732700">
    <property type="component" value="Chromosome 6A"/>
</dbReference>
<keyword evidence="2" id="KW-1185">Reference proteome</keyword>
<name>A0ACD5YP23_AVESA</name>
<reference evidence="1" key="2">
    <citation type="submission" date="2025-09" db="UniProtKB">
        <authorList>
            <consortium name="EnsemblPlants"/>
        </authorList>
    </citation>
    <scope>IDENTIFICATION</scope>
</reference>
<evidence type="ECO:0000313" key="2">
    <source>
        <dbReference type="Proteomes" id="UP001732700"/>
    </source>
</evidence>
<reference evidence="1" key="1">
    <citation type="submission" date="2021-05" db="EMBL/GenBank/DDBJ databases">
        <authorList>
            <person name="Scholz U."/>
            <person name="Mascher M."/>
            <person name="Fiebig A."/>
        </authorList>
    </citation>
    <scope>NUCLEOTIDE SEQUENCE [LARGE SCALE GENOMIC DNA]</scope>
</reference>